<comment type="caution">
    <text evidence="2">The sequence shown here is derived from an EMBL/GenBank/DDBJ whole genome shotgun (WGS) entry which is preliminary data.</text>
</comment>
<dbReference type="AlphaFoldDB" id="A0A2T0S8E3"/>
<evidence type="ECO:0000313" key="3">
    <source>
        <dbReference type="Proteomes" id="UP000239494"/>
    </source>
</evidence>
<dbReference type="EMBL" id="PVTF01000025">
    <property type="protein sequence ID" value="PRY29700.1"/>
    <property type="molecule type" value="Genomic_DNA"/>
</dbReference>
<dbReference type="OrthoDB" id="5380902at2"/>
<dbReference type="RefSeq" id="WP_146175162.1">
    <property type="nucleotide sequence ID" value="NZ_PVTF01000025.1"/>
</dbReference>
<proteinExistence type="predicted"/>
<dbReference type="Gene3D" id="3.60.40.10">
    <property type="entry name" value="PPM-type phosphatase domain"/>
    <property type="match status" value="1"/>
</dbReference>
<feature type="compositionally biased region" description="Basic and acidic residues" evidence="1">
    <location>
        <begin position="21"/>
        <end position="31"/>
    </location>
</feature>
<sequence>MSTRSTRTNGAVFRATTRTTGKRDGLPHENEDSVSVNAEEGWFAVSDGASTAARSEVWSGLLTRAFTRGEDPFDPVTTARLGSEWWEAVFAPDLPWFAHEKLVRGSAATLVGLRLSGHSYEATAIGDSCLFHIREGALLLAAPLDGSARFSRFTPLLGTGVDGGHAPDDVWSGRGEFVDGDLFLLATDAVSKRLLRHHEEHGTLWPVCDHVSDDEVFAEFVERERDRGLDNDDSTVCVVRT</sequence>
<evidence type="ECO:0000313" key="2">
    <source>
        <dbReference type="EMBL" id="PRY29700.1"/>
    </source>
</evidence>
<dbReference type="SUPFAM" id="SSF81606">
    <property type="entry name" value="PP2C-like"/>
    <property type="match status" value="1"/>
</dbReference>
<protein>
    <submittedName>
        <fullName evidence="2">Serine/threonine protein phosphatase PrpC</fullName>
    </submittedName>
</protein>
<evidence type="ECO:0000256" key="1">
    <source>
        <dbReference type="SAM" id="MobiDB-lite"/>
    </source>
</evidence>
<keyword evidence="3" id="KW-1185">Reference proteome</keyword>
<accession>A0A2T0S8E3</accession>
<reference evidence="2 3" key="1">
    <citation type="submission" date="2018-03" db="EMBL/GenBank/DDBJ databases">
        <title>Genomic Encyclopedia of Archaeal and Bacterial Type Strains, Phase II (KMG-II): from individual species to whole genera.</title>
        <authorList>
            <person name="Goeker M."/>
        </authorList>
    </citation>
    <scope>NUCLEOTIDE SEQUENCE [LARGE SCALE GENOMIC DNA]</scope>
    <source>
        <strain evidence="2 3">DSM 44720</strain>
    </source>
</reference>
<gene>
    <name evidence="2" type="ORF">CLV43_12549</name>
</gene>
<name>A0A2T0S8E3_9PSEU</name>
<organism evidence="2 3">
    <name type="scientific">Umezawaea tangerina</name>
    <dbReference type="NCBI Taxonomy" id="84725"/>
    <lineage>
        <taxon>Bacteria</taxon>
        <taxon>Bacillati</taxon>
        <taxon>Actinomycetota</taxon>
        <taxon>Actinomycetes</taxon>
        <taxon>Pseudonocardiales</taxon>
        <taxon>Pseudonocardiaceae</taxon>
        <taxon>Umezawaea</taxon>
    </lineage>
</organism>
<dbReference type="InterPro" id="IPR036457">
    <property type="entry name" value="PPM-type-like_dom_sf"/>
</dbReference>
<feature type="region of interest" description="Disordered" evidence="1">
    <location>
        <begin position="1"/>
        <end position="32"/>
    </location>
</feature>
<dbReference type="Proteomes" id="UP000239494">
    <property type="component" value="Unassembled WGS sequence"/>
</dbReference>